<evidence type="ECO:0000256" key="7">
    <source>
        <dbReference type="ARBA" id="ARBA00023277"/>
    </source>
</evidence>
<evidence type="ECO:0000256" key="4">
    <source>
        <dbReference type="ARBA" id="ARBA00022679"/>
    </source>
</evidence>
<dbReference type="GO" id="GO:0006004">
    <property type="term" value="P:fucose metabolic process"/>
    <property type="evidence" value="ECO:0007669"/>
    <property type="project" value="UniProtKB-KW"/>
</dbReference>
<evidence type="ECO:0000256" key="8">
    <source>
        <dbReference type="ARBA" id="ARBA00025803"/>
    </source>
</evidence>
<organism evidence="16">
    <name type="scientific">Nippostrongylus brasiliensis</name>
    <name type="common">Rat hookworm</name>
    <dbReference type="NCBI Taxonomy" id="27835"/>
    <lineage>
        <taxon>Eukaryota</taxon>
        <taxon>Metazoa</taxon>
        <taxon>Ecdysozoa</taxon>
        <taxon>Nematoda</taxon>
        <taxon>Chromadorea</taxon>
        <taxon>Rhabditida</taxon>
        <taxon>Rhabditina</taxon>
        <taxon>Rhabditomorpha</taxon>
        <taxon>Strongyloidea</taxon>
        <taxon>Heligmosomidae</taxon>
        <taxon>Nippostrongylus</taxon>
    </lineage>
</organism>
<dbReference type="GO" id="GO:0046922">
    <property type="term" value="F:peptide-O-fucosyltransferase activity"/>
    <property type="evidence" value="ECO:0007669"/>
    <property type="project" value="UniProtKB-EC"/>
</dbReference>
<dbReference type="Gene3D" id="3.40.50.11340">
    <property type="match status" value="1"/>
</dbReference>
<comment type="catalytic activity">
    <reaction evidence="12">
        <text>L-seryl-[protein] + GDP-beta-L-fucose = 3-O-(alpha-L-fucosyl)-L-seryl-[protein] + GDP + H(+)</text>
        <dbReference type="Rhea" id="RHEA:63644"/>
        <dbReference type="Rhea" id="RHEA-COMP:9863"/>
        <dbReference type="Rhea" id="RHEA-COMP:17914"/>
        <dbReference type="ChEBI" id="CHEBI:15378"/>
        <dbReference type="ChEBI" id="CHEBI:29999"/>
        <dbReference type="ChEBI" id="CHEBI:57273"/>
        <dbReference type="ChEBI" id="CHEBI:58189"/>
        <dbReference type="ChEBI" id="CHEBI:189632"/>
        <dbReference type="EC" id="2.4.1.221"/>
    </reaction>
    <physiologicalReaction direction="left-to-right" evidence="12">
        <dbReference type="Rhea" id="RHEA:63645"/>
    </physiologicalReaction>
</comment>
<keyword evidence="6" id="KW-0294">Fucose metabolism</keyword>
<keyword evidence="15" id="KW-1185">Reference proteome</keyword>
<accession>A0A0N4YCA9</accession>
<dbReference type="Pfam" id="PF10250">
    <property type="entry name" value="O-FucT"/>
    <property type="match status" value="1"/>
</dbReference>
<evidence type="ECO:0000256" key="6">
    <source>
        <dbReference type="ARBA" id="ARBA00023253"/>
    </source>
</evidence>
<evidence type="ECO:0000256" key="12">
    <source>
        <dbReference type="ARBA" id="ARBA00048647"/>
    </source>
</evidence>
<dbReference type="Proteomes" id="UP000271162">
    <property type="component" value="Unassembled WGS sequence"/>
</dbReference>
<evidence type="ECO:0000313" key="16">
    <source>
        <dbReference type="WBParaSite" id="NBR_0001416901-mRNA-1"/>
    </source>
</evidence>
<gene>
    <name evidence="14" type="ORF">NBR_LOCUS14170</name>
</gene>
<keyword evidence="13" id="KW-0732">Signal</keyword>
<dbReference type="PANTHER" id="PTHR13398:SF0">
    <property type="entry name" value="GDP-FUCOSE PROTEIN O-FUCOSYLTRANSFERASE 2"/>
    <property type="match status" value="1"/>
</dbReference>
<reference evidence="16" key="1">
    <citation type="submission" date="2017-02" db="UniProtKB">
        <authorList>
            <consortium name="WormBaseParasite"/>
        </authorList>
    </citation>
    <scope>IDENTIFICATION</scope>
</reference>
<evidence type="ECO:0000256" key="1">
    <source>
        <dbReference type="ARBA" id="ARBA00004240"/>
    </source>
</evidence>
<evidence type="ECO:0000256" key="10">
    <source>
        <dbReference type="ARBA" id="ARBA00033083"/>
    </source>
</evidence>
<dbReference type="GO" id="GO:0005783">
    <property type="term" value="C:endoplasmic reticulum"/>
    <property type="evidence" value="ECO:0007669"/>
    <property type="project" value="UniProtKB-SubCell"/>
</dbReference>
<keyword evidence="4" id="KW-0808">Transferase</keyword>
<dbReference type="EMBL" id="UYSL01021264">
    <property type="protein sequence ID" value="VDL77759.1"/>
    <property type="molecule type" value="Genomic_DNA"/>
</dbReference>
<sequence>MSCVLIWLLLLCGCPSFCDKDTVSVVNSDKYSVARDRRYLLYDVNHGEGFNLRRDVYMRIANAVRLLREAGEPFVLVLPPWGGLYHWQRQAVKVRWSEFFDVNKNNRPIDQVVYLQPYKEGWGTEYVLKYDRRECIDGSKFYQKDGELWNGWFFSYEGVRAKNFECISIQGDSSTLRDLIKNEYPNQSSIFFDRAEAILHQYYGDVHYWQARQSMRYAKYLIETGNLFR</sequence>
<feature type="signal peptide" evidence="13">
    <location>
        <begin position="1"/>
        <end position="20"/>
    </location>
</feature>
<dbReference type="InterPro" id="IPR019378">
    <property type="entry name" value="GDP-Fuc_O-FucTrfase"/>
</dbReference>
<dbReference type="InterPro" id="IPR045130">
    <property type="entry name" value="OFUT2-like"/>
</dbReference>
<evidence type="ECO:0000256" key="3">
    <source>
        <dbReference type="ARBA" id="ARBA00012196"/>
    </source>
</evidence>
<keyword evidence="7" id="KW-0119">Carbohydrate metabolism</keyword>
<name>A0A0N4YCA9_NIPBR</name>
<keyword evidence="5" id="KW-0256">Endoplasmic reticulum</keyword>
<comment type="catalytic activity">
    <reaction evidence="11">
        <text>L-threonyl-[protein] + GDP-beta-L-fucose = 3-O-(alpha-L-fucosyl)-L-threonyl-[protein] + GDP + H(+)</text>
        <dbReference type="Rhea" id="RHEA:70491"/>
        <dbReference type="Rhea" id="RHEA-COMP:11060"/>
        <dbReference type="Rhea" id="RHEA-COMP:17915"/>
        <dbReference type="ChEBI" id="CHEBI:15378"/>
        <dbReference type="ChEBI" id="CHEBI:30013"/>
        <dbReference type="ChEBI" id="CHEBI:57273"/>
        <dbReference type="ChEBI" id="CHEBI:58189"/>
        <dbReference type="ChEBI" id="CHEBI:189631"/>
        <dbReference type="EC" id="2.4.1.221"/>
    </reaction>
    <physiologicalReaction direction="left-to-right" evidence="11">
        <dbReference type="Rhea" id="RHEA:70492"/>
    </physiologicalReaction>
</comment>
<evidence type="ECO:0000256" key="11">
    <source>
        <dbReference type="ARBA" id="ARBA00047273"/>
    </source>
</evidence>
<evidence type="ECO:0000256" key="13">
    <source>
        <dbReference type="SAM" id="SignalP"/>
    </source>
</evidence>
<reference evidence="14 15" key="2">
    <citation type="submission" date="2018-11" db="EMBL/GenBank/DDBJ databases">
        <authorList>
            <consortium name="Pathogen Informatics"/>
        </authorList>
    </citation>
    <scope>NUCLEOTIDE SEQUENCE [LARGE SCALE GENOMIC DNA]</scope>
</reference>
<comment type="pathway">
    <text evidence="2">Protein modification; protein glycosylation.</text>
</comment>
<evidence type="ECO:0000313" key="15">
    <source>
        <dbReference type="Proteomes" id="UP000271162"/>
    </source>
</evidence>
<comment type="similarity">
    <text evidence="8">Belongs to the glycosyltransferase 68 family.</text>
</comment>
<evidence type="ECO:0000313" key="14">
    <source>
        <dbReference type="EMBL" id="VDL77759.1"/>
    </source>
</evidence>
<proteinExistence type="inferred from homology"/>
<dbReference type="STRING" id="27835.A0A0N4YCA9"/>
<evidence type="ECO:0000256" key="9">
    <source>
        <dbReference type="ARBA" id="ARBA00026232"/>
    </source>
</evidence>
<evidence type="ECO:0000256" key="2">
    <source>
        <dbReference type="ARBA" id="ARBA00004922"/>
    </source>
</evidence>
<dbReference type="WBParaSite" id="NBR_0001416901-mRNA-1">
    <property type="protein sequence ID" value="NBR_0001416901-mRNA-1"/>
    <property type="gene ID" value="NBR_0001416901"/>
</dbReference>
<dbReference type="EC" id="2.4.1.221" evidence="3"/>
<dbReference type="OMA" id="YMRIANT"/>
<evidence type="ECO:0000256" key="5">
    <source>
        <dbReference type="ARBA" id="ARBA00022824"/>
    </source>
</evidence>
<feature type="chain" id="PRO_5043125666" description="GDP-fucose protein O-fucosyltransferase 2" evidence="13">
    <location>
        <begin position="21"/>
        <end position="229"/>
    </location>
</feature>
<protein>
    <recommendedName>
        <fullName evidence="9">GDP-fucose protein O-fucosyltransferase 2</fullName>
        <ecNumber evidence="3">2.4.1.221</ecNumber>
    </recommendedName>
    <alternativeName>
        <fullName evidence="10">Peptide-O-fucosyltransferase 2</fullName>
    </alternativeName>
</protein>
<comment type="subcellular location">
    <subcellularLocation>
        <location evidence="1">Endoplasmic reticulum</location>
    </subcellularLocation>
</comment>
<dbReference type="AlphaFoldDB" id="A0A0N4YCA9"/>
<dbReference type="PANTHER" id="PTHR13398">
    <property type="entry name" value="GDP-FUCOSE PROTEIN O-FUCOSYLTRANSFERASE 2"/>
    <property type="match status" value="1"/>
</dbReference>